<protein>
    <submittedName>
        <fullName evidence="3">Uncharacterized protein</fullName>
    </submittedName>
</protein>
<feature type="compositionally biased region" description="Basic and acidic residues" evidence="1">
    <location>
        <begin position="189"/>
        <end position="205"/>
    </location>
</feature>
<keyword evidence="4" id="KW-1185">Reference proteome</keyword>
<dbReference type="EMBL" id="FUWS01000013">
    <property type="protein sequence ID" value="SKA34867.1"/>
    <property type="molecule type" value="Genomic_DNA"/>
</dbReference>
<keyword evidence="2" id="KW-0812">Transmembrane</keyword>
<organism evidence="3 4">
    <name type="scientific">Marinactinospora thermotolerans DSM 45154</name>
    <dbReference type="NCBI Taxonomy" id="1122192"/>
    <lineage>
        <taxon>Bacteria</taxon>
        <taxon>Bacillati</taxon>
        <taxon>Actinomycetota</taxon>
        <taxon>Actinomycetes</taxon>
        <taxon>Streptosporangiales</taxon>
        <taxon>Nocardiopsidaceae</taxon>
        <taxon>Marinactinospora</taxon>
    </lineage>
</organism>
<accession>A0A1T4T390</accession>
<gene>
    <name evidence="3" type="ORF">SAMN02745673_04409</name>
</gene>
<feature type="region of interest" description="Disordered" evidence="1">
    <location>
        <begin position="144"/>
        <end position="205"/>
    </location>
</feature>
<dbReference type="Proteomes" id="UP000190637">
    <property type="component" value="Unassembled WGS sequence"/>
</dbReference>
<dbReference type="RefSeq" id="WP_078763639.1">
    <property type="nucleotide sequence ID" value="NZ_FUWS01000013.1"/>
</dbReference>
<proteinExistence type="predicted"/>
<sequence length="205" mass="22370">MPITLKRRKGNFETEAALARLQEIARERAERLGPYADQARDTALLRINQARGWTAPRLETAAQRVEDTVAPRVAGLLSAAAHKVEPVAVRKRRFPRSLLIVGTGAVAAVLAYGVLRARQASQDAEWQENLNHARDQVRETKERLAAKAQETSAKLKGSAEEVAAETKKAKETAAQGSKESKDIAAQGAKESKQELNGRVTADKTK</sequence>
<dbReference type="OrthoDB" id="3430394at2"/>
<evidence type="ECO:0000256" key="1">
    <source>
        <dbReference type="SAM" id="MobiDB-lite"/>
    </source>
</evidence>
<dbReference type="AlphaFoldDB" id="A0A1T4T390"/>
<reference evidence="3 4" key="1">
    <citation type="submission" date="2017-02" db="EMBL/GenBank/DDBJ databases">
        <authorList>
            <person name="Peterson S.W."/>
        </authorList>
    </citation>
    <scope>NUCLEOTIDE SEQUENCE [LARGE SCALE GENOMIC DNA]</scope>
    <source>
        <strain evidence="3 4">DSM 45154</strain>
    </source>
</reference>
<keyword evidence="2" id="KW-1133">Transmembrane helix</keyword>
<keyword evidence="2" id="KW-0472">Membrane</keyword>
<evidence type="ECO:0000256" key="2">
    <source>
        <dbReference type="SAM" id="Phobius"/>
    </source>
</evidence>
<dbReference type="STRING" id="1122192.SAMN02745673_04409"/>
<evidence type="ECO:0000313" key="3">
    <source>
        <dbReference type="EMBL" id="SKA34867.1"/>
    </source>
</evidence>
<evidence type="ECO:0000313" key="4">
    <source>
        <dbReference type="Proteomes" id="UP000190637"/>
    </source>
</evidence>
<feature type="transmembrane region" description="Helical" evidence="2">
    <location>
        <begin position="98"/>
        <end position="115"/>
    </location>
</feature>
<name>A0A1T4T390_9ACTN</name>